<keyword evidence="1" id="KW-0472">Membrane</keyword>
<accession>A0A934VT17</accession>
<comment type="caution">
    <text evidence="2">The sequence shown here is derived from an EMBL/GenBank/DDBJ whole genome shotgun (WGS) entry which is preliminary data.</text>
</comment>
<evidence type="ECO:0000313" key="3">
    <source>
        <dbReference type="Proteomes" id="UP000617628"/>
    </source>
</evidence>
<name>A0A934VT17_9BACT</name>
<dbReference type="Proteomes" id="UP000617628">
    <property type="component" value="Unassembled WGS sequence"/>
</dbReference>
<feature type="transmembrane region" description="Helical" evidence="1">
    <location>
        <begin position="12"/>
        <end position="30"/>
    </location>
</feature>
<sequence length="178" mass="19128">MKDENSGNGFQVDSLGASFAFLALRLWLGVRSLLTGLEKFAGVETVQKPLLDEFGEPDISGAMVNVKEKVYGFSHYHGLPKPLYDKFAAEPLMPVWALDIYGGLLGYILLLLGGLLIVGALPRITLLASGLVYVSLSVGLILLNESGGIAWLGTHMILVALALVLVKYNKWAVAGNKL</sequence>
<feature type="transmembrane region" description="Helical" evidence="1">
    <location>
        <begin position="125"/>
        <end position="143"/>
    </location>
</feature>
<reference evidence="2" key="1">
    <citation type="submission" date="2021-01" db="EMBL/GenBank/DDBJ databases">
        <title>Modified the classification status of verrucomicrobia.</title>
        <authorList>
            <person name="Feng X."/>
        </authorList>
    </citation>
    <scope>NUCLEOTIDE SEQUENCE</scope>
    <source>
        <strain evidence="2">KCTC 13126</strain>
    </source>
</reference>
<proteinExistence type="predicted"/>
<protein>
    <recommendedName>
        <fullName evidence="4">DoxX family protein</fullName>
    </recommendedName>
</protein>
<dbReference type="RefSeq" id="WP_200357446.1">
    <property type="nucleotide sequence ID" value="NZ_JAENIL010000043.1"/>
</dbReference>
<evidence type="ECO:0000256" key="1">
    <source>
        <dbReference type="SAM" id="Phobius"/>
    </source>
</evidence>
<evidence type="ECO:0008006" key="4">
    <source>
        <dbReference type="Google" id="ProtNLM"/>
    </source>
</evidence>
<keyword evidence="1" id="KW-1133">Transmembrane helix</keyword>
<dbReference type="EMBL" id="JAENIL010000043">
    <property type="protein sequence ID" value="MBK1879233.1"/>
    <property type="molecule type" value="Genomic_DNA"/>
</dbReference>
<feature type="transmembrane region" description="Helical" evidence="1">
    <location>
        <begin position="149"/>
        <end position="168"/>
    </location>
</feature>
<evidence type="ECO:0000313" key="2">
    <source>
        <dbReference type="EMBL" id="MBK1879233.1"/>
    </source>
</evidence>
<keyword evidence="1" id="KW-0812">Transmembrane</keyword>
<dbReference type="AlphaFoldDB" id="A0A934VT17"/>
<organism evidence="2 3">
    <name type="scientific">Pelagicoccus mobilis</name>
    <dbReference type="NCBI Taxonomy" id="415221"/>
    <lineage>
        <taxon>Bacteria</taxon>
        <taxon>Pseudomonadati</taxon>
        <taxon>Verrucomicrobiota</taxon>
        <taxon>Opitutia</taxon>
        <taxon>Puniceicoccales</taxon>
        <taxon>Pelagicoccaceae</taxon>
        <taxon>Pelagicoccus</taxon>
    </lineage>
</organism>
<feature type="transmembrane region" description="Helical" evidence="1">
    <location>
        <begin position="100"/>
        <end position="118"/>
    </location>
</feature>
<gene>
    <name evidence="2" type="ORF">JIN87_20270</name>
</gene>
<keyword evidence="3" id="KW-1185">Reference proteome</keyword>